<keyword evidence="2" id="KW-1185">Reference proteome</keyword>
<organism evidence="1 2">
    <name type="scientific">Pangasianodon gigas</name>
    <name type="common">Mekong giant catfish</name>
    <name type="synonym">Pangasius gigas</name>
    <dbReference type="NCBI Taxonomy" id="30993"/>
    <lineage>
        <taxon>Eukaryota</taxon>
        <taxon>Metazoa</taxon>
        <taxon>Chordata</taxon>
        <taxon>Craniata</taxon>
        <taxon>Vertebrata</taxon>
        <taxon>Euteleostomi</taxon>
        <taxon>Actinopterygii</taxon>
        <taxon>Neopterygii</taxon>
        <taxon>Teleostei</taxon>
        <taxon>Ostariophysi</taxon>
        <taxon>Siluriformes</taxon>
        <taxon>Pangasiidae</taxon>
        <taxon>Pangasianodon</taxon>
    </lineage>
</organism>
<accession>A0ACC5X407</accession>
<dbReference type="Proteomes" id="UP000829447">
    <property type="component" value="Linkage Group LG14"/>
</dbReference>
<dbReference type="EMBL" id="CM040467">
    <property type="protein sequence ID" value="MCI4385957.1"/>
    <property type="molecule type" value="Genomic_DNA"/>
</dbReference>
<comment type="caution">
    <text evidence="1">The sequence shown here is derived from an EMBL/GenBank/DDBJ whole genome shotgun (WGS) entry which is preliminary data.</text>
</comment>
<evidence type="ECO:0000313" key="2">
    <source>
        <dbReference type="Proteomes" id="UP000829447"/>
    </source>
</evidence>
<protein>
    <submittedName>
        <fullName evidence="1">Uncharacterized protein</fullName>
    </submittedName>
</protein>
<gene>
    <name evidence="1" type="ORF">PGIGA_G00056530</name>
</gene>
<reference evidence="1 2" key="1">
    <citation type="journal article" date="2022" name="bioRxiv">
        <title>An ancient truncated duplication of the anti-Mullerian hormone receptor type 2 gene is a potential conserved master sex determinant in the Pangasiidae catfish family.</title>
        <authorList>
            <person name="Wen M."/>
            <person name="Pan Q."/>
            <person name="Jouanno E."/>
            <person name="Montfort J."/>
            <person name="Zahm M."/>
            <person name="Cabau C."/>
            <person name="Klopp C."/>
            <person name="Iampietro C."/>
            <person name="Roques C."/>
            <person name="Bouchez O."/>
            <person name="Castinel A."/>
            <person name="Donnadieu C."/>
            <person name="Parrinello H."/>
            <person name="Poncet C."/>
            <person name="Belmonte E."/>
            <person name="Gautier V."/>
            <person name="Avarre J.-C."/>
            <person name="Dugue R."/>
            <person name="Gustiano R."/>
            <person name="Ha T.T.T."/>
            <person name="Campet M."/>
            <person name="Sriphairoj K."/>
            <person name="Ribolli J."/>
            <person name="de Almeida F.L."/>
            <person name="Desvignes T."/>
            <person name="Postlethwait J.H."/>
            <person name="Bucao C.F."/>
            <person name="Robinson-Rechavi M."/>
            <person name="Bobe J."/>
            <person name="Herpin A."/>
            <person name="Guiguen Y."/>
        </authorList>
    </citation>
    <scope>NUCLEOTIDE SEQUENCE [LARGE SCALE GENOMIC DNA]</scope>
    <source>
        <strain evidence="1">YG-Dec2019</strain>
    </source>
</reference>
<sequence length="247" mass="27464">MTEHASYHTQGGGRNQTPKPQRYEANVLATKPPSPVKLENIALENKPSFKLPASSPFQGPHGLKFSTAVKMPSNVEIKAWLRDLDHVTKRARELSGSDGTIIHQHDTFFHTLKEGRLKLRDFLNGSGQLIFYERPDLSGPKLSNYSITPTNDPQGLTRVLSDALGQVGQVKKERRLYMVGQTRVHVDSVEGLGDFMELEVVMRENQSAEEGVAIAHQLMQDLGVKKEDLIDGAYMDLLLAKGHQNGK</sequence>
<evidence type="ECO:0000313" key="1">
    <source>
        <dbReference type="EMBL" id="MCI4385957.1"/>
    </source>
</evidence>
<name>A0ACC5X407_PANGG</name>
<proteinExistence type="predicted"/>